<dbReference type="GO" id="GO:0004222">
    <property type="term" value="F:metalloendopeptidase activity"/>
    <property type="evidence" value="ECO:0007669"/>
    <property type="project" value="UniProtKB-UniRule"/>
</dbReference>
<keyword evidence="1" id="KW-0378">Hydrolase</keyword>
<gene>
    <name evidence="3" type="ORF">AMORRO_LOCUS11691</name>
</gene>
<dbReference type="GO" id="GO:0046872">
    <property type="term" value="F:metal ion binding"/>
    <property type="evidence" value="ECO:0007669"/>
    <property type="project" value="UniProtKB-UniRule"/>
</dbReference>
<comment type="function">
    <text evidence="1">Proteolytically removes the C-terminal three residues of farnesylated proteins.</text>
</comment>
<keyword evidence="1" id="KW-0479">Metal-binding</keyword>
<dbReference type="InterPro" id="IPR032456">
    <property type="entry name" value="Peptidase_M48_N"/>
</dbReference>
<feature type="domain" description="CAAX prenyl protease 1 N-terminal" evidence="2">
    <location>
        <begin position="57"/>
        <end position="241"/>
    </location>
</feature>
<feature type="non-terminal residue" evidence="3">
    <location>
        <position position="273"/>
    </location>
</feature>
<dbReference type="GO" id="GO:0005789">
    <property type="term" value="C:endoplasmic reticulum membrane"/>
    <property type="evidence" value="ECO:0007669"/>
    <property type="project" value="UniProtKB-SubCell"/>
</dbReference>
<evidence type="ECO:0000313" key="4">
    <source>
        <dbReference type="Proteomes" id="UP000789342"/>
    </source>
</evidence>
<keyword evidence="1" id="KW-0645">Protease</keyword>
<name>A0A9N9EUB6_9GLOM</name>
<feature type="transmembrane region" description="Helical" evidence="1">
    <location>
        <begin position="212"/>
        <end position="231"/>
    </location>
</feature>
<dbReference type="Gene3D" id="3.30.2010.10">
    <property type="entry name" value="Metalloproteases ('zincins'), catalytic domain"/>
    <property type="match status" value="1"/>
</dbReference>
<keyword evidence="1" id="KW-1133">Transmembrane helix</keyword>
<protein>
    <recommendedName>
        <fullName evidence="1">CAAX prenyl protease</fullName>
        <ecNumber evidence="1">3.4.24.84</ecNumber>
    </recommendedName>
</protein>
<reference evidence="3" key="1">
    <citation type="submission" date="2021-06" db="EMBL/GenBank/DDBJ databases">
        <authorList>
            <person name="Kallberg Y."/>
            <person name="Tangrot J."/>
            <person name="Rosling A."/>
        </authorList>
    </citation>
    <scope>NUCLEOTIDE SEQUENCE</scope>
    <source>
        <strain evidence="3">CL551</strain>
    </source>
</reference>
<keyword evidence="1" id="KW-0862">Zinc</keyword>
<comment type="catalytic activity">
    <reaction evidence="1">
        <text>Hydrolyzes the peptide bond -P2-(S-farnesyl or geranylgeranyl)C-P1'-P2'-P3'-COOH where P1' and P2' are amino acids with aliphatic side chains and P3' is any C-terminal residue.</text>
        <dbReference type="EC" id="3.4.24.84"/>
    </reaction>
</comment>
<comment type="caution">
    <text evidence="1">Lacks conserved residue(s) required for the propagation of feature annotation.</text>
</comment>
<comment type="cofactor">
    <cofactor evidence="1">
        <name>Zn(2+)</name>
        <dbReference type="ChEBI" id="CHEBI:29105"/>
    </cofactor>
    <text evidence="1">Binds 1 zinc ion per subunit.</text>
</comment>
<feature type="transmembrane region" description="Helical" evidence="1">
    <location>
        <begin position="183"/>
        <end position="206"/>
    </location>
</feature>
<dbReference type="Pfam" id="PF16491">
    <property type="entry name" value="Peptidase_M48_N"/>
    <property type="match status" value="1"/>
</dbReference>
<organism evidence="3 4">
    <name type="scientific">Acaulospora morrowiae</name>
    <dbReference type="NCBI Taxonomy" id="94023"/>
    <lineage>
        <taxon>Eukaryota</taxon>
        <taxon>Fungi</taxon>
        <taxon>Fungi incertae sedis</taxon>
        <taxon>Mucoromycota</taxon>
        <taxon>Glomeromycotina</taxon>
        <taxon>Glomeromycetes</taxon>
        <taxon>Diversisporales</taxon>
        <taxon>Acaulosporaceae</taxon>
        <taxon>Acaulospora</taxon>
    </lineage>
</organism>
<keyword evidence="1" id="KW-0482">Metalloprotease</keyword>
<keyword evidence="1" id="KW-0256">Endoplasmic reticulum</keyword>
<evidence type="ECO:0000259" key="2">
    <source>
        <dbReference type="Pfam" id="PF16491"/>
    </source>
</evidence>
<dbReference type="GO" id="GO:0071586">
    <property type="term" value="P:CAAX-box protein processing"/>
    <property type="evidence" value="ECO:0007669"/>
    <property type="project" value="UniProtKB-UniRule"/>
</dbReference>
<dbReference type="InterPro" id="IPR027057">
    <property type="entry name" value="CAXX_Prtase_1"/>
</dbReference>
<feature type="transmembrane region" description="Helical" evidence="1">
    <location>
        <begin position="107"/>
        <end position="130"/>
    </location>
</feature>
<comment type="subcellular location">
    <subcellularLocation>
        <location evidence="1">Endoplasmic reticulum membrane</location>
        <topology evidence="1">Multi-pass membrane protein</topology>
    </subcellularLocation>
</comment>
<dbReference type="Proteomes" id="UP000789342">
    <property type="component" value="Unassembled WGS sequence"/>
</dbReference>
<keyword evidence="1" id="KW-0472">Membrane</keyword>
<feature type="transmembrane region" description="Helical" evidence="1">
    <location>
        <begin position="136"/>
        <end position="163"/>
    </location>
</feature>
<proteinExistence type="inferred from homology"/>
<comment type="similarity">
    <text evidence="1">Belongs to the peptidase M48A family.</text>
</comment>
<dbReference type="EC" id="3.4.24.84" evidence="1"/>
<sequence length="273" mass="32232">MDFFRFDFKDLDLSRLDFKFMESFRLDFKAPDTPYKEFVLLFSWAVYTFEQYLSARQYRKLQEPNPPKSLQDIEEVRDKFQKTQAYGLSKARFQFVSELYGQLQSTWIIVCNILPELWLFSGNLLAYAGYGTEYEIIQSLIFTVIMTLMTYLMSLPLNLYYTFIIEEQHGFNKMTVGLFFMDVIKGFLIAGVIGLPILALVLQIIQWTGDNFYFYVWVFMIIFNFILLTIYPTLIQPLFNKVEPLPDGELRENIEGLASRINFPLKKLYKIDG</sequence>
<keyword evidence="4" id="KW-1185">Reference proteome</keyword>
<evidence type="ECO:0000256" key="1">
    <source>
        <dbReference type="RuleBase" id="RU366005"/>
    </source>
</evidence>
<dbReference type="OrthoDB" id="360839at2759"/>
<keyword evidence="1" id="KW-0812">Transmembrane</keyword>
<evidence type="ECO:0000313" key="3">
    <source>
        <dbReference type="EMBL" id="CAG8692353.1"/>
    </source>
</evidence>
<accession>A0A9N9EUB6</accession>
<dbReference type="CDD" id="cd07343">
    <property type="entry name" value="M48A_Zmpste24p_like"/>
    <property type="match status" value="1"/>
</dbReference>
<dbReference type="EMBL" id="CAJVPV010015511">
    <property type="protein sequence ID" value="CAG8692353.1"/>
    <property type="molecule type" value="Genomic_DNA"/>
</dbReference>
<comment type="caution">
    <text evidence="3">The sequence shown here is derived from an EMBL/GenBank/DDBJ whole genome shotgun (WGS) entry which is preliminary data.</text>
</comment>
<dbReference type="PANTHER" id="PTHR10120">
    <property type="entry name" value="CAAX PRENYL PROTEASE 1"/>
    <property type="match status" value="1"/>
</dbReference>
<dbReference type="AlphaFoldDB" id="A0A9N9EUB6"/>